<evidence type="ECO:0000313" key="2">
    <source>
        <dbReference type="Proteomes" id="UP000219565"/>
    </source>
</evidence>
<proteinExistence type="predicted"/>
<keyword evidence="2" id="KW-1185">Reference proteome</keyword>
<evidence type="ECO:0000313" key="1">
    <source>
        <dbReference type="EMBL" id="SNY78625.1"/>
    </source>
</evidence>
<protein>
    <submittedName>
        <fullName evidence="1">Uncharacterized protein</fullName>
    </submittedName>
</protein>
<reference evidence="1 2" key="1">
    <citation type="submission" date="2017-09" db="EMBL/GenBank/DDBJ databases">
        <authorList>
            <person name="Ehlers B."/>
            <person name="Leendertz F.H."/>
        </authorList>
    </citation>
    <scope>NUCLEOTIDE SEQUENCE [LARGE SCALE GENOMIC DNA]</scope>
    <source>
        <strain evidence="1 2">DSM 45537</strain>
    </source>
</reference>
<organism evidence="1 2">
    <name type="scientific">Nocardia amikacinitolerans</name>
    <dbReference type="NCBI Taxonomy" id="756689"/>
    <lineage>
        <taxon>Bacteria</taxon>
        <taxon>Bacillati</taxon>
        <taxon>Actinomycetota</taxon>
        <taxon>Actinomycetes</taxon>
        <taxon>Mycobacteriales</taxon>
        <taxon>Nocardiaceae</taxon>
        <taxon>Nocardia</taxon>
    </lineage>
</organism>
<dbReference type="EMBL" id="OBEG01000001">
    <property type="protein sequence ID" value="SNY78625.1"/>
    <property type="molecule type" value="Genomic_DNA"/>
</dbReference>
<dbReference type="RefSeq" id="WP_157107692.1">
    <property type="nucleotide sequence ID" value="NZ_JAMTCU010000015.1"/>
</dbReference>
<gene>
    <name evidence="1" type="ORF">SAMN04244553_1342</name>
</gene>
<name>A0A285L161_9NOCA</name>
<accession>A0A285L161</accession>
<sequence length="53" mass="6019">MSKVDAVRLSSVLGIDVAQAMLRLRNERYPGENEHDTCLRLIAEDAQRRRHGA</sequence>
<dbReference type="Proteomes" id="UP000219565">
    <property type="component" value="Unassembled WGS sequence"/>
</dbReference>
<dbReference type="AlphaFoldDB" id="A0A285L161"/>